<protein>
    <submittedName>
        <fullName evidence="2">Uncharacterized protein</fullName>
    </submittedName>
</protein>
<dbReference type="AlphaFoldDB" id="H7EL87"/>
<keyword evidence="3" id="KW-1185">Reference proteome</keyword>
<proteinExistence type="predicted"/>
<dbReference type="PATRIC" id="fig|907348.3.peg.1671"/>
<evidence type="ECO:0000256" key="1">
    <source>
        <dbReference type="SAM" id="SignalP"/>
    </source>
</evidence>
<dbReference type="Proteomes" id="UP000003571">
    <property type="component" value="Unassembled WGS sequence"/>
</dbReference>
<dbReference type="EMBL" id="AGRW01000048">
    <property type="protein sequence ID" value="EIC01619.1"/>
    <property type="molecule type" value="Genomic_DNA"/>
</dbReference>
<feature type="signal peptide" evidence="1">
    <location>
        <begin position="1"/>
        <end position="20"/>
    </location>
</feature>
<feature type="chain" id="PRO_5003609236" evidence="1">
    <location>
        <begin position="21"/>
        <end position="195"/>
    </location>
</feature>
<organism evidence="2 3">
    <name type="scientific">Treponema saccharophilum DSM 2985</name>
    <dbReference type="NCBI Taxonomy" id="907348"/>
    <lineage>
        <taxon>Bacteria</taxon>
        <taxon>Pseudomonadati</taxon>
        <taxon>Spirochaetota</taxon>
        <taxon>Spirochaetia</taxon>
        <taxon>Spirochaetales</taxon>
        <taxon>Treponemataceae</taxon>
        <taxon>Treponema</taxon>
    </lineage>
</organism>
<evidence type="ECO:0000313" key="2">
    <source>
        <dbReference type="EMBL" id="EIC01619.1"/>
    </source>
</evidence>
<name>H7EL87_9SPIR</name>
<sequence length="195" mass="20575">MLKRVIAISAALVMGALAFAQSVADGGASPEKAGSVSATWEWKSIPKSKIGTDEFNFKKPIALDAVAGSKGAKFQLEKGSVKFKKESYTALYHGTKSSSTLDSLITKPGDRKAEYSITIDDAADITFTLAGNGSAGKERCAVLVKLGADGNPEKILGIDGLSQDSTAPITYKNAPKGTYYLYGNGFRIIKVEAKN</sequence>
<accession>H7EL87</accession>
<reference evidence="2 3" key="1">
    <citation type="submission" date="2011-09" db="EMBL/GenBank/DDBJ databases">
        <title>The draft genome of Treponema saccharophilum DSM 2985.</title>
        <authorList>
            <consortium name="US DOE Joint Genome Institute (JGI-PGF)"/>
            <person name="Lucas S."/>
            <person name="Copeland A."/>
            <person name="Lapidus A."/>
            <person name="Glavina del Rio T."/>
            <person name="Dalin E."/>
            <person name="Tice H."/>
            <person name="Bruce D."/>
            <person name="Goodwin L."/>
            <person name="Pitluck S."/>
            <person name="Peters L."/>
            <person name="Kyrpides N."/>
            <person name="Mavromatis K."/>
            <person name="Ivanova N."/>
            <person name="Markowitz V."/>
            <person name="Cheng J.-F."/>
            <person name="Hugenholtz P."/>
            <person name="Woyke T."/>
            <person name="Wu D."/>
            <person name="Gronow S."/>
            <person name="Wellnitz S."/>
            <person name="Brambilla E."/>
            <person name="Klenk H.-P."/>
            <person name="Eisen J.A."/>
        </authorList>
    </citation>
    <scope>NUCLEOTIDE SEQUENCE [LARGE SCALE GENOMIC DNA]</scope>
    <source>
        <strain evidence="2 3">DSM 2985</strain>
    </source>
</reference>
<dbReference type="STRING" id="907348.TresaDRAFT_2008"/>
<evidence type="ECO:0000313" key="3">
    <source>
        <dbReference type="Proteomes" id="UP000003571"/>
    </source>
</evidence>
<comment type="caution">
    <text evidence="2">The sequence shown here is derived from an EMBL/GenBank/DDBJ whole genome shotgun (WGS) entry which is preliminary data.</text>
</comment>
<keyword evidence="1" id="KW-0732">Signal</keyword>
<gene>
    <name evidence="2" type="ORF">TresaDRAFT_2008</name>
</gene>